<comment type="caution">
    <text evidence="2">The sequence shown here is derived from an EMBL/GenBank/DDBJ whole genome shotgun (WGS) entry which is preliminary data.</text>
</comment>
<organism evidence="2 3">
    <name type="scientific">candidate division MSBL1 archaeon SCGC-AAA259O05</name>
    <dbReference type="NCBI Taxonomy" id="1698271"/>
    <lineage>
        <taxon>Archaea</taxon>
        <taxon>Methanobacteriati</taxon>
        <taxon>Methanobacteriota</taxon>
        <taxon>candidate division MSBL1</taxon>
    </lineage>
</organism>
<dbReference type="EMBL" id="LHXV01000070">
    <property type="protein sequence ID" value="KXA99758.1"/>
    <property type="molecule type" value="Genomic_DNA"/>
</dbReference>
<dbReference type="AlphaFoldDB" id="A0A133UZZ2"/>
<sequence>MIPKTIIKEIITFPSGFAKVIEKMIKDHNRMELARKMKKTEETEKNGKRPKKTENTKNAKTPRII</sequence>
<evidence type="ECO:0000313" key="3">
    <source>
        <dbReference type="Proteomes" id="UP000070344"/>
    </source>
</evidence>
<feature type="compositionally biased region" description="Basic and acidic residues" evidence="1">
    <location>
        <begin position="35"/>
        <end position="57"/>
    </location>
</feature>
<dbReference type="Proteomes" id="UP000070344">
    <property type="component" value="Unassembled WGS sequence"/>
</dbReference>
<evidence type="ECO:0000313" key="2">
    <source>
        <dbReference type="EMBL" id="KXA99758.1"/>
    </source>
</evidence>
<proteinExistence type="predicted"/>
<keyword evidence="3" id="KW-1185">Reference proteome</keyword>
<accession>A0A133UZZ2</accession>
<name>A0A133UZZ2_9EURY</name>
<gene>
    <name evidence="2" type="ORF">AKJ41_04950</name>
</gene>
<reference evidence="2 3" key="1">
    <citation type="journal article" date="2016" name="Sci. Rep.">
        <title>Metabolic traits of an uncultured archaeal lineage -MSBL1- from brine pools of the Red Sea.</title>
        <authorList>
            <person name="Mwirichia R."/>
            <person name="Alam I."/>
            <person name="Rashid M."/>
            <person name="Vinu M."/>
            <person name="Ba-Alawi W."/>
            <person name="Anthony Kamau A."/>
            <person name="Kamanda Ngugi D."/>
            <person name="Goker M."/>
            <person name="Klenk H.P."/>
            <person name="Bajic V."/>
            <person name="Stingl U."/>
        </authorList>
    </citation>
    <scope>NUCLEOTIDE SEQUENCE [LARGE SCALE GENOMIC DNA]</scope>
    <source>
        <strain evidence="2">SCGC-AAA259O05</strain>
    </source>
</reference>
<protein>
    <submittedName>
        <fullName evidence="2">Uncharacterized protein</fullName>
    </submittedName>
</protein>
<feature type="region of interest" description="Disordered" evidence="1">
    <location>
        <begin position="35"/>
        <end position="65"/>
    </location>
</feature>
<evidence type="ECO:0000256" key="1">
    <source>
        <dbReference type="SAM" id="MobiDB-lite"/>
    </source>
</evidence>